<feature type="transmembrane region" description="Helical" evidence="8">
    <location>
        <begin position="137"/>
        <end position="160"/>
    </location>
</feature>
<dbReference type="UniPathway" id="UPA00219"/>
<keyword evidence="5 8" id="KW-0573">Peptidoglycan synthesis</keyword>
<proteinExistence type="inferred from homology"/>
<dbReference type="EMBL" id="PEZY01000012">
    <property type="protein sequence ID" value="PIS06034.1"/>
    <property type="molecule type" value="Genomic_DNA"/>
</dbReference>
<name>A0A2H0W407_9BACT</name>
<dbReference type="NCBIfam" id="TIGR01695">
    <property type="entry name" value="murJ_mviN"/>
    <property type="match status" value="1"/>
</dbReference>
<evidence type="ECO:0000256" key="7">
    <source>
        <dbReference type="ARBA" id="ARBA00023136"/>
    </source>
</evidence>
<keyword evidence="4 8" id="KW-0133">Cell shape</keyword>
<feature type="transmembrane region" description="Helical" evidence="8">
    <location>
        <begin position="481"/>
        <end position="499"/>
    </location>
</feature>
<dbReference type="PANTHER" id="PTHR47019">
    <property type="entry name" value="LIPID II FLIPPASE MURJ"/>
    <property type="match status" value="1"/>
</dbReference>
<gene>
    <name evidence="10" type="primary">mviN</name>
    <name evidence="8" type="synonym">murJ</name>
    <name evidence="10" type="ORF">COT80_04695</name>
</gene>
<dbReference type="HAMAP" id="MF_02078">
    <property type="entry name" value="MurJ_MviN"/>
    <property type="match status" value="1"/>
</dbReference>
<feature type="transmembrane region" description="Helical" evidence="8">
    <location>
        <begin position="94"/>
        <end position="117"/>
    </location>
</feature>
<dbReference type="PANTHER" id="PTHR47019:SF1">
    <property type="entry name" value="LIPID II FLIPPASE MURJ"/>
    <property type="match status" value="1"/>
</dbReference>
<feature type="transmembrane region" description="Helical" evidence="8">
    <location>
        <begin position="440"/>
        <end position="461"/>
    </location>
</feature>
<comment type="subcellular location">
    <subcellularLocation>
        <location evidence="1 8">Cell membrane</location>
        <topology evidence="1 8">Multi-pass membrane protein</topology>
    </subcellularLocation>
</comment>
<keyword evidence="8 9" id="KW-0813">Transport</keyword>
<dbReference type="GO" id="GO:0015648">
    <property type="term" value="F:lipid-linked peptidoglycan transporter activity"/>
    <property type="evidence" value="ECO:0007669"/>
    <property type="project" value="UniProtKB-UniRule"/>
</dbReference>
<dbReference type="GO" id="GO:0071555">
    <property type="term" value="P:cell wall organization"/>
    <property type="evidence" value="ECO:0007669"/>
    <property type="project" value="UniProtKB-UniRule"/>
</dbReference>
<feature type="transmembrane region" description="Helical" evidence="8">
    <location>
        <begin position="391"/>
        <end position="413"/>
    </location>
</feature>
<sequence>MIKKIINSQAKNITSAAIIIGALSLVSRFLGIFRDRVLAAQFGAGDVLDAYYAAFRLPDLVYNLLILGAISAGVIPVFIALLNKKFGNKKEAWYLINSILNIAFLAVVLVCATLFILAPQLMSLITPGFSGEKLNMVVGLSRIMFLSPIFLGISAIFSSILQSHKRFFIYSLAPVFYNVGIIIGALYLVEYFGVYGLAWGVVLGSLMHMLVQLPATFFTGYRYELVFGLNNRNVRKVGKLMIPRTLTLIINQLNFLITTIFASTLMVGSLAIYNLANNLQSFPLGIFGVSFAVAALPVLSSLATSKKMDDFVATISTTFRQILFFIVPVSVLLYVLRAQIVRVILGSGQFSWTDTRLTAAALAIFSISLFAQGALPLIVRGFYALHNTKTPFFIGIVDLFINLGSLFFFAWVFSFDNWFSFFVVAILKVPDLWHTTDLRILSMPMAISVAALFNLLILMLALRHSIGRLDGRKIMDSSFRIVFASLGAGLFTYSSLYLINMYVVTETFLGILFQGFVAGSVGLLGYGLLGYLLNMEEMSIFVSSMHRKLFRKVTVIEDTSQEGTGV</sequence>
<comment type="pathway">
    <text evidence="8">Cell wall biogenesis; peptidoglycan biosynthesis.</text>
</comment>
<evidence type="ECO:0000256" key="6">
    <source>
        <dbReference type="ARBA" id="ARBA00022989"/>
    </source>
</evidence>
<keyword evidence="3 8" id="KW-0812">Transmembrane</keyword>
<accession>A0A2H0W407</accession>
<dbReference type="PIRSF" id="PIRSF002869">
    <property type="entry name" value="MviN"/>
    <property type="match status" value="1"/>
</dbReference>
<dbReference type="Pfam" id="PF03023">
    <property type="entry name" value="MurJ"/>
    <property type="match status" value="1"/>
</dbReference>
<evidence type="ECO:0000313" key="10">
    <source>
        <dbReference type="EMBL" id="PIS06034.1"/>
    </source>
</evidence>
<evidence type="ECO:0000313" key="11">
    <source>
        <dbReference type="Proteomes" id="UP000229056"/>
    </source>
</evidence>
<feature type="transmembrane region" description="Helical" evidence="8">
    <location>
        <begin position="253"/>
        <end position="276"/>
    </location>
</feature>
<dbReference type="AlphaFoldDB" id="A0A2H0W407"/>
<dbReference type="PRINTS" id="PR01806">
    <property type="entry name" value="VIRFACTRMVIN"/>
</dbReference>
<comment type="similarity">
    <text evidence="8 9">Belongs to the MurJ/MviN family.</text>
</comment>
<keyword evidence="8 9" id="KW-0961">Cell wall biogenesis/degradation</keyword>
<organism evidence="10 11">
    <name type="scientific">Candidatus Buchananbacteria bacterium CG10_big_fil_rev_8_21_14_0_10_33_19</name>
    <dbReference type="NCBI Taxonomy" id="1974525"/>
    <lineage>
        <taxon>Bacteria</taxon>
        <taxon>Candidatus Buchananiibacteriota</taxon>
    </lineage>
</organism>
<evidence type="ECO:0000256" key="9">
    <source>
        <dbReference type="PIRNR" id="PIRNR002869"/>
    </source>
</evidence>
<feature type="transmembrane region" description="Helical" evidence="8">
    <location>
        <begin position="12"/>
        <end position="33"/>
    </location>
</feature>
<evidence type="ECO:0000256" key="8">
    <source>
        <dbReference type="HAMAP-Rule" id="MF_02078"/>
    </source>
</evidence>
<dbReference type="GO" id="GO:0009252">
    <property type="term" value="P:peptidoglycan biosynthetic process"/>
    <property type="evidence" value="ECO:0007669"/>
    <property type="project" value="UniProtKB-UniRule"/>
</dbReference>
<feature type="transmembrane region" description="Helical" evidence="8">
    <location>
        <begin position="194"/>
        <end position="213"/>
    </location>
</feature>
<dbReference type="InterPro" id="IPR004268">
    <property type="entry name" value="MurJ"/>
</dbReference>
<reference evidence="11" key="1">
    <citation type="submission" date="2017-09" db="EMBL/GenBank/DDBJ databases">
        <title>Depth-based differentiation of microbial function through sediment-hosted aquifers and enrichment of novel symbionts in the deep terrestrial subsurface.</title>
        <authorList>
            <person name="Probst A.J."/>
            <person name="Ladd B."/>
            <person name="Jarett J.K."/>
            <person name="Geller-Mcgrath D.E."/>
            <person name="Sieber C.M.K."/>
            <person name="Emerson J.B."/>
            <person name="Anantharaman K."/>
            <person name="Thomas B.C."/>
            <person name="Malmstrom R."/>
            <person name="Stieglmeier M."/>
            <person name="Klingl A."/>
            <person name="Woyke T."/>
            <person name="Ryan C.M."/>
            <person name="Banfield J.F."/>
        </authorList>
    </citation>
    <scope>NUCLEOTIDE SEQUENCE [LARGE SCALE GENOMIC DNA]</scope>
</reference>
<dbReference type="Proteomes" id="UP000229056">
    <property type="component" value="Unassembled WGS sequence"/>
</dbReference>
<feature type="transmembrane region" description="Helical" evidence="8">
    <location>
        <begin position="60"/>
        <end position="82"/>
    </location>
</feature>
<comment type="function">
    <text evidence="8 9">Involved in peptidoglycan biosynthesis. Transports lipid-linked peptidoglycan precursors from the inner to the outer leaflet of the cytoplasmic membrane.</text>
</comment>
<feature type="transmembrane region" description="Helical" evidence="8">
    <location>
        <begin position="167"/>
        <end position="188"/>
    </location>
</feature>
<evidence type="ECO:0000256" key="2">
    <source>
        <dbReference type="ARBA" id="ARBA00022475"/>
    </source>
</evidence>
<evidence type="ECO:0000256" key="1">
    <source>
        <dbReference type="ARBA" id="ARBA00004651"/>
    </source>
</evidence>
<feature type="transmembrane region" description="Helical" evidence="8">
    <location>
        <begin position="322"/>
        <end position="345"/>
    </location>
</feature>
<keyword evidence="2 8" id="KW-1003">Cell membrane</keyword>
<keyword evidence="7 8" id="KW-0472">Membrane</keyword>
<keyword evidence="6 8" id="KW-1133">Transmembrane helix</keyword>
<dbReference type="GO" id="GO:0034204">
    <property type="term" value="P:lipid translocation"/>
    <property type="evidence" value="ECO:0007669"/>
    <property type="project" value="TreeGrafter"/>
</dbReference>
<evidence type="ECO:0000256" key="3">
    <source>
        <dbReference type="ARBA" id="ARBA00022692"/>
    </source>
</evidence>
<comment type="caution">
    <text evidence="10">The sequence shown here is derived from an EMBL/GenBank/DDBJ whole genome shotgun (WGS) entry which is preliminary data.</text>
</comment>
<evidence type="ECO:0000256" key="5">
    <source>
        <dbReference type="ARBA" id="ARBA00022984"/>
    </source>
</evidence>
<dbReference type="CDD" id="cd13123">
    <property type="entry name" value="MATE_MurJ_like"/>
    <property type="match status" value="1"/>
</dbReference>
<feature type="transmembrane region" description="Helical" evidence="8">
    <location>
        <begin position="511"/>
        <end position="533"/>
    </location>
</feature>
<feature type="transmembrane region" description="Helical" evidence="8">
    <location>
        <begin position="282"/>
        <end position="302"/>
    </location>
</feature>
<dbReference type="InterPro" id="IPR051050">
    <property type="entry name" value="Lipid_II_flippase_MurJ/MviN"/>
</dbReference>
<evidence type="ECO:0000256" key="4">
    <source>
        <dbReference type="ARBA" id="ARBA00022960"/>
    </source>
</evidence>
<dbReference type="GO" id="GO:0005886">
    <property type="term" value="C:plasma membrane"/>
    <property type="evidence" value="ECO:0007669"/>
    <property type="project" value="UniProtKB-SubCell"/>
</dbReference>
<protein>
    <recommendedName>
        <fullName evidence="8">Probable lipid II flippase MurJ</fullName>
    </recommendedName>
</protein>
<feature type="transmembrane region" description="Helical" evidence="8">
    <location>
        <begin position="357"/>
        <end position="379"/>
    </location>
</feature>
<dbReference type="GO" id="GO:0008360">
    <property type="term" value="P:regulation of cell shape"/>
    <property type="evidence" value="ECO:0007669"/>
    <property type="project" value="UniProtKB-UniRule"/>
</dbReference>